<name>A0A6J4S994_9ACTN</name>
<gene>
    <name evidence="2" type="ORF">AVDCRST_MAG65-2119</name>
</gene>
<dbReference type="AlphaFoldDB" id="A0A6J4S994"/>
<feature type="compositionally biased region" description="Basic residues" evidence="1">
    <location>
        <begin position="133"/>
        <end position="144"/>
    </location>
</feature>
<proteinExistence type="predicted"/>
<feature type="compositionally biased region" description="Low complexity" evidence="1">
    <location>
        <begin position="104"/>
        <end position="119"/>
    </location>
</feature>
<feature type="non-terminal residue" evidence="2">
    <location>
        <position position="1"/>
    </location>
</feature>
<organism evidence="2">
    <name type="scientific">uncultured Solirubrobacteraceae bacterium</name>
    <dbReference type="NCBI Taxonomy" id="1162706"/>
    <lineage>
        <taxon>Bacteria</taxon>
        <taxon>Bacillati</taxon>
        <taxon>Actinomycetota</taxon>
        <taxon>Thermoleophilia</taxon>
        <taxon>Solirubrobacterales</taxon>
        <taxon>Solirubrobacteraceae</taxon>
        <taxon>environmental samples</taxon>
    </lineage>
</organism>
<dbReference type="EMBL" id="CADCVL010000368">
    <property type="protein sequence ID" value="CAA9492730.1"/>
    <property type="molecule type" value="Genomic_DNA"/>
</dbReference>
<feature type="compositionally biased region" description="Basic and acidic residues" evidence="1">
    <location>
        <begin position="145"/>
        <end position="160"/>
    </location>
</feature>
<reference evidence="2" key="1">
    <citation type="submission" date="2020-02" db="EMBL/GenBank/DDBJ databases">
        <authorList>
            <person name="Meier V. D."/>
        </authorList>
    </citation>
    <scope>NUCLEOTIDE SEQUENCE</scope>
    <source>
        <strain evidence="2">AVDCRST_MAG65</strain>
    </source>
</reference>
<feature type="non-terminal residue" evidence="2">
    <location>
        <position position="168"/>
    </location>
</feature>
<evidence type="ECO:0000256" key="1">
    <source>
        <dbReference type="SAM" id="MobiDB-lite"/>
    </source>
</evidence>
<protein>
    <submittedName>
        <fullName evidence="2">Uncharacterized protein</fullName>
    </submittedName>
</protein>
<evidence type="ECO:0000313" key="2">
    <source>
        <dbReference type="EMBL" id="CAA9492730.1"/>
    </source>
</evidence>
<sequence length="168" mass="17388">AVRRAPVDGRGAAADAGPRGRIARVLLGGRRRALTARLHGPAPPGAPVGMGARCPVLPARGVRSGAAGIPGHADREAARGVAGPSAVSERPHRLRADRRGLPGGTRPALAAGRRPAGRPASHRARPRPLPPAGRHRGRRSRRPGGLRDRERDLARPDRAEAAGLAPVL</sequence>
<feature type="region of interest" description="Disordered" evidence="1">
    <location>
        <begin position="65"/>
        <end position="168"/>
    </location>
</feature>
<accession>A0A6J4S994</accession>